<dbReference type="Gene3D" id="3.30.1330.80">
    <property type="entry name" value="Hypothetical protein, similar to alpha- acetolactate decarboxylase, domain 2"/>
    <property type="match status" value="1"/>
</dbReference>
<accession>A0ABQ4BU45</accession>
<dbReference type="PROSITE" id="PS51742">
    <property type="entry name" value="PPC"/>
    <property type="match status" value="1"/>
</dbReference>
<dbReference type="EMBL" id="BONC01000001">
    <property type="protein sequence ID" value="GIF54053.1"/>
    <property type="molecule type" value="Genomic_DNA"/>
</dbReference>
<feature type="domain" description="PPC" evidence="1">
    <location>
        <begin position="8"/>
        <end position="144"/>
    </location>
</feature>
<dbReference type="RefSeq" id="WP_203699774.1">
    <property type="nucleotide sequence ID" value="NZ_BAAALU010000017.1"/>
</dbReference>
<evidence type="ECO:0000259" key="1">
    <source>
        <dbReference type="PROSITE" id="PS51742"/>
    </source>
</evidence>
<dbReference type="Proteomes" id="UP000624325">
    <property type="component" value="Unassembled WGS sequence"/>
</dbReference>
<organism evidence="2 3">
    <name type="scientific">Asanoa iriomotensis</name>
    <dbReference type="NCBI Taxonomy" id="234613"/>
    <lineage>
        <taxon>Bacteria</taxon>
        <taxon>Bacillati</taxon>
        <taxon>Actinomycetota</taxon>
        <taxon>Actinomycetes</taxon>
        <taxon>Micromonosporales</taxon>
        <taxon>Micromonosporaceae</taxon>
        <taxon>Asanoa</taxon>
    </lineage>
</organism>
<evidence type="ECO:0000313" key="3">
    <source>
        <dbReference type="Proteomes" id="UP000624325"/>
    </source>
</evidence>
<gene>
    <name evidence="2" type="ORF">Air01nite_01480</name>
</gene>
<name>A0ABQ4BU45_9ACTN</name>
<dbReference type="PANTHER" id="PTHR34988">
    <property type="entry name" value="PROTEIN, PUTATIVE-RELATED"/>
    <property type="match status" value="1"/>
</dbReference>
<reference evidence="2 3" key="1">
    <citation type="submission" date="2021-01" db="EMBL/GenBank/DDBJ databases">
        <title>Whole genome shotgun sequence of Asanoa iriomotensis NBRC 100142.</title>
        <authorList>
            <person name="Komaki H."/>
            <person name="Tamura T."/>
        </authorList>
    </citation>
    <scope>NUCLEOTIDE SEQUENCE [LARGE SCALE GENOMIC DNA]</scope>
    <source>
        <strain evidence="2 3">NBRC 100142</strain>
    </source>
</reference>
<sequence>MKSKIVEDADVVTYVMVCDPGEEAFGALQGFARDEHLEAAHLSGLGGFESATVGWFDREKKDFRRTRIDEPAEVLSLIGDVAEGPDGPSLNVHVVLGLADGTTRGGHLLEARVFPTLEVMATETPAELRRVPRPDIGLALIDLDRSES</sequence>
<dbReference type="PANTHER" id="PTHR34988:SF1">
    <property type="entry name" value="DNA-BINDING PROTEIN"/>
    <property type="match status" value="1"/>
</dbReference>
<evidence type="ECO:0000313" key="2">
    <source>
        <dbReference type="EMBL" id="GIF54053.1"/>
    </source>
</evidence>
<dbReference type="CDD" id="cd11378">
    <property type="entry name" value="DUF296"/>
    <property type="match status" value="1"/>
</dbReference>
<dbReference type="Pfam" id="PF03479">
    <property type="entry name" value="PCC"/>
    <property type="match status" value="1"/>
</dbReference>
<proteinExistence type="predicted"/>
<dbReference type="InterPro" id="IPR005175">
    <property type="entry name" value="PPC_dom"/>
</dbReference>
<dbReference type="SUPFAM" id="SSF117856">
    <property type="entry name" value="AF0104/ALDC/Ptd012-like"/>
    <property type="match status" value="1"/>
</dbReference>
<comment type="caution">
    <text evidence="2">The sequence shown here is derived from an EMBL/GenBank/DDBJ whole genome shotgun (WGS) entry which is preliminary data.</text>
</comment>
<protein>
    <recommendedName>
        <fullName evidence="1">PPC domain-containing protein</fullName>
    </recommendedName>
</protein>
<keyword evidence="3" id="KW-1185">Reference proteome</keyword>